<proteinExistence type="predicted"/>
<keyword evidence="1" id="KW-1133">Transmembrane helix</keyword>
<organism evidence="2 3">
    <name type="scientific">Candidatus Woesebacteria bacterium RIFCSPLOWO2_01_FULL_37_19</name>
    <dbReference type="NCBI Taxonomy" id="1802514"/>
    <lineage>
        <taxon>Bacteria</taxon>
        <taxon>Candidatus Woeseibacteriota</taxon>
    </lineage>
</organism>
<comment type="caution">
    <text evidence="2">The sequence shown here is derived from an EMBL/GenBank/DDBJ whole genome shotgun (WGS) entry which is preliminary data.</text>
</comment>
<dbReference type="STRING" id="1802514.A2955_03445"/>
<dbReference type="AlphaFoldDB" id="A0A1F8B526"/>
<evidence type="ECO:0000256" key="1">
    <source>
        <dbReference type="SAM" id="Phobius"/>
    </source>
</evidence>
<keyword evidence="1" id="KW-0472">Membrane</keyword>
<evidence type="ECO:0000313" key="3">
    <source>
        <dbReference type="Proteomes" id="UP000177501"/>
    </source>
</evidence>
<keyword evidence="1" id="KW-0812">Transmembrane</keyword>
<evidence type="ECO:0000313" key="2">
    <source>
        <dbReference type="EMBL" id="OGM58819.1"/>
    </source>
</evidence>
<name>A0A1F8B526_9BACT</name>
<reference evidence="2 3" key="1">
    <citation type="journal article" date="2016" name="Nat. Commun.">
        <title>Thousands of microbial genomes shed light on interconnected biogeochemical processes in an aquifer system.</title>
        <authorList>
            <person name="Anantharaman K."/>
            <person name="Brown C.T."/>
            <person name="Hug L.A."/>
            <person name="Sharon I."/>
            <person name="Castelle C.J."/>
            <person name="Probst A.J."/>
            <person name="Thomas B.C."/>
            <person name="Singh A."/>
            <person name="Wilkins M.J."/>
            <person name="Karaoz U."/>
            <person name="Brodie E.L."/>
            <person name="Williams K.H."/>
            <person name="Hubbard S.S."/>
            <person name="Banfield J.F."/>
        </authorList>
    </citation>
    <scope>NUCLEOTIDE SEQUENCE [LARGE SCALE GENOMIC DNA]</scope>
</reference>
<feature type="transmembrane region" description="Helical" evidence="1">
    <location>
        <begin position="12"/>
        <end position="32"/>
    </location>
</feature>
<accession>A0A1F8B526</accession>
<dbReference type="EMBL" id="MGHA01000040">
    <property type="protein sequence ID" value="OGM58819.1"/>
    <property type="molecule type" value="Genomic_DNA"/>
</dbReference>
<gene>
    <name evidence="2" type="ORF">A2955_03445</name>
</gene>
<dbReference type="Proteomes" id="UP000177501">
    <property type="component" value="Unassembled WGS sequence"/>
</dbReference>
<protein>
    <submittedName>
        <fullName evidence="2">Uncharacterized protein</fullName>
    </submittedName>
</protein>
<sequence length="241" mass="27317">MFGIQVEGSQIVIVFSLLLNAIMILIVLYLVYKTDQVLSQFEPVVKEGEKMRQTITQKTNEILAKTINLAQELVRSSVNQSQKNLKISDTFKLEMEGMMKQGVDQIISETKQMLQVESQNILSGYQNKFSSLNQEVAITAQEAKDEIIKEAQIRIGEIGSSIESGLSEIPRLIEGKVEEQIAKNEKELAVYKEQKFKEIDTKIYQLIGQIAKKTIGRSIDISTQEQLVVDALEKARKEKMF</sequence>